<dbReference type="EMBL" id="SGJD01002124">
    <property type="protein sequence ID" value="KAB0396603.1"/>
    <property type="molecule type" value="Genomic_DNA"/>
</dbReference>
<name>A0A643C8S0_BALPH</name>
<reference evidence="2 3" key="1">
    <citation type="journal article" date="2019" name="PLoS ONE">
        <title>Genomic analyses reveal an absence of contemporary introgressive admixture between fin whales and blue whales, despite known hybrids.</title>
        <authorList>
            <person name="Westbury M.V."/>
            <person name="Petersen B."/>
            <person name="Lorenzen E.D."/>
        </authorList>
    </citation>
    <scope>NUCLEOTIDE SEQUENCE [LARGE SCALE GENOMIC DNA]</scope>
    <source>
        <strain evidence="2">FinWhale-01</strain>
    </source>
</reference>
<evidence type="ECO:0008006" key="4">
    <source>
        <dbReference type="Google" id="ProtNLM"/>
    </source>
</evidence>
<evidence type="ECO:0000256" key="1">
    <source>
        <dbReference type="SAM" id="MobiDB-lite"/>
    </source>
</evidence>
<feature type="compositionally biased region" description="Basic and acidic residues" evidence="1">
    <location>
        <begin position="133"/>
        <end position="142"/>
    </location>
</feature>
<sequence length="182" mass="20026">MGRVQEAIIHFREAIHLAPCRLNCYEGLIECYLASNSIHEATAMANYVYKTLGANAQTLTLLATICLEDPAVVKKAELLTREQKYEDGIALLRNTLANQSDCVLPRILDLLVAVSEYQEAMDHLDSNDQKSLEGMQKMEKSPTDATQEEDVDDMEGSGPEGDLEGSKSEAAPWAGPEQCFGM</sequence>
<feature type="region of interest" description="Disordered" evidence="1">
    <location>
        <begin position="133"/>
        <end position="182"/>
    </location>
</feature>
<proteinExistence type="predicted"/>
<comment type="caution">
    <text evidence="2">The sequence shown here is derived from an EMBL/GenBank/DDBJ whole genome shotgun (WGS) entry which is preliminary data.</text>
</comment>
<dbReference type="AlphaFoldDB" id="A0A643C8S0"/>
<dbReference type="Proteomes" id="UP000437017">
    <property type="component" value="Unassembled WGS sequence"/>
</dbReference>
<dbReference type="OrthoDB" id="308440at2759"/>
<gene>
    <name evidence="2" type="ORF">E2I00_012750</name>
</gene>
<dbReference type="SUPFAM" id="SSF48452">
    <property type="entry name" value="TPR-like"/>
    <property type="match status" value="1"/>
</dbReference>
<accession>A0A643C8S0</accession>
<feature type="non-terminal residue" evidence="2">
    <location>
        <position position="182"/>
    </location>
</feature>
<evidence type="ECO:0000313" key="3">
    <source>
        <dbReference type="Proteomes" id="UP000437017"/>
    </source>
</evidence>
<dbReference type="InterPro" id="IPR011990">
    <property type="entry name" value="TPR-like_helical_dom_sf"/>
</dbReference>
<evidence type="ECO:0000313" key="2">
    <source>
        <dbReference type="EMBL" id="KAB0396603.1"/>
    </source>
</evidence>
<feature type="compositionally biased region" description="Acidic residues" evidence="1">
    <location>
        <begin position="146"/>
        <end position="155"/>
    </location>
</feature>
<dbReference type="Gene3D" id="1.25.40.10">
    <property type="entry name" value="Tetratricopeptide repeat domain"/>
    <property type="match status" value="1"/>
</dbReference>
<protein>
    <recommendedName>
        <fullName evidence="4">Anaphase-promoting complex subunit 7</fullName>
    </recommendedName>
</protein>
<keyword evidence="3" id="KW-1185">Reference proteome</keyword>
<organism evidence="2 3">
    <name type="scientific">Balaenoptera physalus</name>
    <name type="common">Fin whale</name>
    <name type="synonym">Balaena physalus</name>
    <dbReference type="NCBI Taxonomy" id="9770"/>
    <lineage>
        <taxon>Eukaryota</taxon>
        <taxon>Metazoa</taxon>
        <taxon>Chordata</taxon>
        <taxon>Craniata</taxon>
        <taxon>Vertebrata</taxon>
        <taxon>Euteleostomi</taxon>
        <taxon>Mammalia</taxon>
        <taxon>Eutheria</taxon>
        <taxon>Laurasiatheria</taxon>
        <taxon>Artiodactyla</taxon>
        <taxon>Whippomorpha</taxon>
        <taxon>Cetacea</taxon>
        <taxon>Mysticeti</taxon>
        <taxon>Balaenopteridae</taxon>
        <taxon>Balaenoptera</taxon>
    </lineage>
</organism>